<feature type="domain" description="HMG box" evidence="4">
    <location>
        <begin position="48"/>
        <end position="116"/>
    </location>
</feature>
<evidence type="ECO:0000256" key="3">
    <source>
        <dbReference type="SAM" id="MobiDB-lite"/>
    </source>
</evidence>
<keyword evidence="2" id="KW-0539">Nucleus</keyword>
<dbReference type="InterPro" id="IPR050342">
    <property type="entry name" value="HMGB"/>
</dbReference>
<dbReference type="Pfam" id="PF00505">
    <property type="entry name" value="HMG_box"/>
    <property type="match status" value="1"/>
</dbReference>
<feature type="compositionally biased region" description="Acidic residues" evidence="3">
    <location>
        <begin position="12"/>
        <end position="33"/>
    </location>
</feature>
<accession>A0AAU9ITM4</accession>
<organism evidence="5 6">
    <name type="scientific">Blepharisma stoltei</name>
    <dbReference type="NCBI Taxonomy" id="1481888"/>
    <lineage>
        <taxon>Eukaryota</taxon>
        <taxon>Sar</taxon>
        <taxon>Alveolata</taxon>
        <taxon>Ciliophora</taxon>
        <taxon>Postciliodesmatophora</taxon>
        <taxon>Heterotrichea</taxon>
        <taxon>Heterotrichida</taxon>
        <taxon>Blepharismidae</taxon>
        <taxon>Blepharisma</taxon>
    </lineage>
</organism>
<dbReference type="InterPro" id="IPR009071">
    <property type="entry name" value="HMG_box_dom"/>
</dbReference>
<dbReference type="CDD" id="cd00084">
    <property type="entry name" value="HMG-box_SF"/>
    <property type="match status" value="1"/>
</dbReference>
<dbReference type="GO" id="GO:0003677">
    <property type="term" value="F:DNA binding"/>
    <property type="evidence" value="ECO:0007669"/>
    <property type="project" value="UniProtKB-UniRule"/>
</dbReference>
<name>A0AAU9ITM4_9CILI</name>
<sequence length="157" mass="19130">MSSKRQQKMQEKEEEPQKDENFESDESFEEEQEDARKKDEKEVQMPPPKRNKSAYLFWTLEKRPEIMEKYPGIDGREILIKLGKLWKKTSEKDKEPYNKKYVEDRERYERQMLDYEKKGKYYDNEGHLDRSQFFGRRRRSRSSGYAAFAKRKSQAAH</sequence>
<keyword evidence="1 2" id="KW-0238">DNA-binding</keyword>
<feature type="DNA-binding region" description="HMG box" evidence="2">
    <location>
        <begin position="48"/>
        <end position="116"/>
    </location>
</feature>
<feature type="region of interest" description="Disordered" evidence="3">
    <location>
        <begin position="1"/>
        <end position="49"/>
    </location>
</feature>
<comment type="caution">
    <text evidence="5">The sequence shown here is derived from an EMBL/GenBank/DDBJ whole genome shotgun (WGS) entry which is preliminary data.</text>
</comment>
<evidence type="ECO:0000313" key="5">
    <source>
        <dbReference type="EMBL" id="CAG9317374.1"/>
    </source>
</evidence>
<evidence type="ECO:0000256" key="2">
    <source>
        <dbReference type="PROSITE-ProRule" id="PRU00267"/>
    </source>
</evidence>
<reference evidence="5" key="1">
    <citation type="submission" date="2021-09" db="EMBL/GenBank/DDBJ databases">
        <authorList>
            <consortium name="AG Swart"/>
            <person name="Singh M."/>
            <person name="Singh A."/>
            <person name="Seah K."/>
            <person name="Emmerich C."/>
        </authorList>
    </citation>
    <scope>NUCLEOTIDE SEQUENCE</scope>
    <source>
        <strain evidence="5">ATCC30299</strain>
    </source>
</reference>
<dbReference type="AlphaFoldDB" id="A0AAU9ITM4"/>
<proteinExistence type="predicted"/>
<dbReference type="Proteomes" id="UP001162131">
    <property type="component" value="Unassembled WGS sequence"/>
</dbReference>
<dbReference type="PANTHER" id="PTHR48112">
    <property type="entry name" value="HIGH MOBILITY GROUP PROTEIN DSP1"/>
    <property type="match status" value="1"/>
</dbReference>
<feature type="compositionally biased region" description="Basic and acidic residues" evidence="3">
    <location>
        <begin position="34"/>
        <end position="43"/>
    </location>
</feature>
<dbReference type="SMART" id="SM00398">
    <property type="entry name" value="HMG"/>
    <property type="match status" value="1"/>
</dbReference>
<feature type="region of interest" description="Disordered" evidence="3">
    <location>
        <begin position="132"/>
        <end position="157"/>
    </location>
</feature>
<dbReference type="SUPFAM" id="SSF47095">
    <property type="entry name" value="HMG-box"/>
    <property type="match status" value="1"/>
</dbReference>
<dbReference type="EMBL" id="CAJZBQ010000018">
    <property type="protein sequence ID" value="CAG9317374.1"/>
    <property type="molecule type" value="Genomic_DNA"/>
</dbReference>
<evidence type="ECO:0000256" key="1">
    <source>
        <dbReference type="ARBA" id="ARBA00023125"/>
    </source>
</evidence>
<dbReference type="PRINTS" id="PR00886">
    <property type="entry name" value="HIGHMOBLTY12"/>
</dbReference>
<keyword evidence="6" id="KW-1185">Reference proteome</keyword>
<dbReference type="GO" id="GO:0005634">
    <property type="term" value="C:nucleus"/>
    <property type="evidence" value="ECO:0007669"/>
    <property type="project" value="UniProtKB-UniRule"/>
</dbReference>
<dbReference type="PANTHER" id="PTHR48112:SF22">
    <property type="entry name" value="MITOCHONDRIAL TRANSCRIPTION FACTOR A, ISOFORM B"/>
    <property type="match status" value="1"/>
</dbReference>
<dbReference type="Gene3D" id="1.10.30.10">
    <property type="entry name" value="High mobility group box domain"/>
    <property type="match status" value="1"/>
</dbReference>
<protein>
    <recommendedName>
        <fullName evidence="4">HMG box domain-containing protein</fullName>
    </recommendedName>
</protein>
<evidence type="ECO:0000259" key="4">
    <source>
        <dbReference type="PROSITE" id="PS50118"/>
    </source>
</evidence>
<dbReference type="PROSITE" id="PS50118">
    <property type="entry name" value="HMG_BOX_2"/>
    <property type="match status" value="1"/>
</dbReference>
<evidence type="ECO:0000313" key="6">
    <source>
        <dbReference type="Proteomes" id="UP001162131"/>
    </source>
</evidence>
<gene>
    <name evidence="5" type="ORF">BSTOLATCC_MIC18626</name>
</gene>
<dbReference type="InterPro" id="IPR036910">
    <property type="entry name" value="HMG_box_dom_sf"/>
</dbReference>